<organism evidence="7 8">
    <name type="scientific">Sphagnum troendelagicum</name>
    <dbReference type="NCBI Taxonomy" id="128251"/>
    <lineage>
        <taxon>Eukaryota</taxon>
        <taxon>Viridiplantae</taxon>
        <taxon>Streptophyta</taxon>
        <taxon>Embryophyta</taxon>
        <taxon>Bryophyta</taxon>
        <taxon>Sphagnophytina</taxon>
        <taxon>Sphagnopsida</taxon>
        <taxon>Sphagnales</taxon>
        <taxon>Sphagnaceae</taxon>
        <taxon>Sphagnum</taxon>
    </lineage>
</organism>
<evidence type="ECO:0000256" key="1">
    <source>
        <dbReference type="ARBA" id="ARBA00004141"/>
    </source>
</evidence>
<evidence type="ECO:0000256" key="4">
    <source>
        <dbReference type="ARBA" id="ARBA00022989"/>
    </source>
</evidence>
<dbReference type="PANTHER" id="PTHR47119">
    <property type="entry name" value="PLANT VIRAL-RESPONSE FAMILY PROTEIN"/>
    <property type="match status" value="1"/>
</dbReference>
<evidence type="ECO:0000256" key="6">
    <source>
        <dbReference type="SAM" id="Phobius"/>
    </source>
</evidence>
<feature type="transmembrane region" description="Helical" evidence="6">
    <location>
        <begin position="244"/>
        <end position="266"/>
    </location>
</feature>
<feature type="transmembrane region" description="Helical" evidence="6">
    <location>
        <begin position="99"/>
        <end position="118"/>
    </location>
</feature>
<feature type="transmembrane region" description="Helical" evidence="6">
    <location>
        <begin position="62"/>
        <end position="79"/>
    </location>
</feature>
<keyword evidence="4 6" id="KW-1133">Transmembrane helix</keyword>
<dbReference type="PANTHER" id="PTHR47119:SF1">
    <property type="entry name" value="PLANT VIRAL-RESPONSE FAMILY PROTEIN"/>
    <property type="match status" value="1"/>
</dbReference>
<dbReference type="InterPro" id="IPR006904">
    <property type="entry name" value="DUF716"/>
</dbReference>
<keyword evidence="8" id="KW-1185">Reference proteome</keyword>
<evidence type="ECO:0008006" key="9">
    <source>
        <dbReference type="Google" id="ProtNLM"/>
    </source>
</evidence>
<comment type="similarity">
    <text evidence="2">Belongs to the TMEM45 family.</text>
</comment>
<evidence type="ECO:0000256" key="5">
    <source>
        <dbReference type="ARBA" id="ARBA00023136"/>
    </source>
</evidence>
<dbReference type="Pfam" id="PF04819">
    <property type="entry name" value="DUF716"/>
    <property type="match status" value="1"/>
</dbReference>
<evidence type="ECO:0000313" key="7">
    <source>
        <dbReference type="EMBL" id="CAK9205000.1"/>
    </source>
</evidence>
<proteinExistence type="inferred from homology"/>
<feature type="transmembrane region" description="Helical" evidence="6">
    <location>
        <begin position="130"/>
        <end position="148"/>
    </location>
</feature>
<feature type="transmembrane region" description="Helical" evidence="6">
    <location>
        <begin position="12"/>
        <end position="30"/>
    </location>
</feature>
<evidence type="ECO:0000256" key="2">
    <source>
        <dbReference type="ARBA" id="ARBA00006948"/>
    </source>
</evidence>
<dbReference type="EMBL" id="OZ019906">
    <property type="protein sequence ID" value="CAK9205000.1"/>
    <property type="molecule type" value="Genomic_DNA"/>
</dbReference>
<evidence type="ECO:0000256" key="3">
    <source>
        <dbReference type="ARBA" id="ARBA00022692"/>
    </source>
</evidence>
<accession>A0ABP0TXN8</accession>
<feature type="transmembrane region" description="Helical" evidence="6">
    <location>
        <begin position="189"/>
        <end position="210"/>
    </location>
</feature>
<comment type="subcellular location">
    <subcellularLocation>
        <location evidence="1">Membrane</location>
        <topology evidence="1">Multi-pass membrane protein</topology>
    </subcellularLocation>
</comment>
<reference evidence="7" key="1">
    <citation type="submission" date="2024-02" db="EMBL/GenBank/DDBJ databases">
        <authorList>
            <consortium name="ELIXIR-Norway"/>
            <consortium name="Elixir Norway"/>
        </authorList>
    </citation>
    <scope>NUCLEOTIDE SEQUENCE</scope>
</reference>
<evidence type="ECO:0000313" key="8">
    <source>
        <dbReference type="Proteomes" id="UP001497512"/>
    </source>
</evidence>
<protein>
    <recommendedName>
        <fullName evidence="9">Transmembrane protein 45B</fullName>
    </recommendedName>
</protein>
<keyword evidence="5 6" id="KW-0472">Membrane</keyword>
<sequence>MGSFKGHVLPGTLYGLVGLWHLLNSIFNYVKNPKGFRGRVWHPPPAAAATVFAHAGLRYMELYIIIVGTFIDMCLEFFYSTHLRFEVDGALNTAHLNDFEHAAMLLMFFLFGTCVLITETTGWLPLPEGGLFWIASMAFTAEYLLFYFHSTSHAGLEGSYHEILVVLIGLCILASILIAAYPQSFALDLAAGLALTLQGAWFYCTAYTLYGPLMPTGCMANSDTIVCETDTAEKRGQVFANVQLSVLVVCLWILVLFTFAIAAHFYGHTELFYPDAEPNEISNESNRPEVSTL</sequence>
<name>A0ABP0TXN8_9BRYO</name>
<feature type="transmembrane region" description="Helical" evidence="6">
    <location>
        <begin position="160"/>
        <end position="182"/>
    </location>
</feature>
<gene>
    <name evidence="7" type="ORF">CSSPTR1EN2_LOCUS7667</name>
</gene>
<keyword evidence="3 6" id="KW-0812">Transmembrane</keyword>
<dbReference type="Proteomes" id="UP001497512">
    <property type="component" value="Chromosome 14"/>
</dbReference>